<gene>
    <name evidence="1" type="ordered locus">RPD_2990</name>
</gene>
<dbReference type="HOGENOM" id="CLU_2828402_0_0_5"/>
<evidence type="ECO:0000313" key="1">
    <source>
        <dbReference type="EMBL" id="ABE40216.1"/>
    </source>
</evidence>
<reference evidence="1 2" key="1">
    <citation type="submission" date="2006-03" db="EMBL/GenBank/DDBJ databases">
        <title>Complete sequence of Rhodopseudomonas palustris BisB5.</title>
        <authorList>
            <consortium name="US DOE Joint Genome Institute"/>
            <person name="Copeland A."/>
            <person name="Lucas S."/>
            <person name="Lapidus A."/>
            <person name="Barry K."/>
            <person name="Detter J.C."/>
            <person name="Glavina del Rio T."/>
            <person name="Hammon N."/>
            <person name="Israni S."/>
            <person name="Dalin E."/>
            <person name="Tice H."/>
            <person name="Pitluck S."/>
            <person name="Chain P."/>
            <person name="Malfatti S."/>
            <person name="Shin M."/>
            <person name="Vergez L."/>
            <person name="Schmutz J."/>
            <person name="Larimer F."/>
            <person name="Land M."/>
            <person name="Hauser L."/>
            <person name="Pelletier D.A."/>
            <person name="Kyrpides N."/>
            <person name="Lykidis A."/>
            <person name="Oda Y."/>
            <person name="Harwood C.S."/>
            <person name="Richardson P."/>
        </authorList>
    </citation>
    <scope>NUCLEOTIDE SEQUENCE [LARGE SCALE GENOMIC DNA]</scope>
    <source>
        <strain evidence="1 2">BisB5</strain>
    </source>
</reference>
<sequence length="66" mass="7462">MAQEKRCDVSDRLWLTSLVESFDKVSCDETRRVPCDQALLRATHDFLSGGKARRDSETCSRLTEAA</sequence>
<dbReference type="AlphaFoldDB" id="Q135M3"/>
<dbReference type="Proteomes" id="UP000001818">
    <property type="component" value="Chromosome"/>
</dbReference>
<accession>Q135M3</accession>
<dbReference type="BioCyc" id="RPAL316057:RPD_RS15020-MONOMER"/>
<dbReference type="EMBL" id="CP000283">
    <property type="protein sequence ID" value="ABE40216.1"/>
    <property type="molecule type" value="Genomic_DNA"/>
</dbReference>
<name>Q135M3_RHOPS</name>
<evidence type="ECO:0000313" key="2">
    <source>
        <dbReference type="Proteomes" id="UP000001818"/>
    </source>
</evidence>
<proteinExistence type="predicted"/>
<organism evidence="1 2">
    <name type="scientific">Rhodopseudomonas palustris (strain BisB5)</name>
    <dbReference type="NCBI Taxonomy" id="316057"/>
    <lineage>
        <taxon>Bacteria</taxon>
        <taxon>Pseudomonadati</taxon>
        <taxon>Pseudomonadota</taxon>
        <taxon>Alphaproteobacteria</taxon>
        <taxon>Hyphomicrobiales</taxon>
        <taxon>Nitrobacteraceae</taxon>
        <taxon>Rhodopseudomonas</taxon>
    </lineage>
</organism>
<dbReference type="KEGG" id="rpd:RPD_2990"/>
<protein>
    <submittedName>
        <fullName evidence="1">Uncharacterized protein</fullName>
    </submittedName>
</protein>